<keyword evidence="3" id="KW-1185">Reference proteome</keyword>
<dbReference type="Proteomes" id="UP000199537">
    <property type="component" value="Unassembled WGS sequence"/>
</dbReference>
<organism evidence="2 3">
    <name type="scientific">Thermoflavifilum thermophilum</name>
    <dbReference type="NCBI Taxonomy" id="1393122"/>
    <lineage>
        <taxon>Bacteria</taxon>
        <taxon>Pseudomonadati</taxon>
        <taxon>Bacteroidota</taxon>
        <taxon>Chitinophagia</taxon>
        <taxon>Chitinophagales</taxon>
        <taxon>Chitinophagaceae</taxon>
        <taxon>Thermoflavifilum</taxon>
    </lineage>
</organism>
<feature type="signal peptide" evidence="1">
    <location>
        <begin position="1"/>
        <end position="24"/>
    </location>
</feature>
<evidence type="ECO:0000313" key="3">
    <source>
        <dbReference type="Proteomes" id="UP000199537"/>
    </source>
</evidence>
<dbReference type="STRING" id="1393122.SAMN05660895_1572"/>
<gene>
    <name evidence="2" type="ORF">SAMN05660895_1572</name>
</gene>
<dbReference type="RefSeq" id="WP_092459581.1">
    <property type="nucleotide sequence ID" value="NZ_FPCJ01000001.1"/>
</dbReference>
<dbReference type="OrthoDB" id="1186563at2"/>
<evidence type="ECO:0000313" key="2">
    <source>
        <dbReference type="EMBL" id="SFV33150.1"/>
    </source>
</evidence>
<dbReference type="Pfam" id="PF11751">
    <property type="entry name" value="PorP_SprF"/>
    <property type="match status" value="1"/>
</dbReference>
<dbReference type="EMBL" id="FPCJ01000001">
    <property type="protein sequence ID" value="SFV33150.1"/>
    <property type="molecule type" value="Genomic_DNA"/>
</dbReference>
<dbReference type="AlphaFoldDB" id="A0A1I7NES6"/>
<evidence type="ECO:0000256" key="1">
    <source>
        <dbReference type="SAM" id="SignalP"/>
    </source>
</evidence>
<dbReference type="NCBIfam" id="TIGR03519">
    <property type="entry name" value="T9SS_PorP_fam"/>
    <property type="match status" value="1"/>
</dbReference>
<accession>A0A1I7NES6</accession>
<name>A0A1I7NES6_9BACT</name>
<keyword evidence="1" id="KW-0732">Signal</keyword>
<sequence>MKQFYTAAAGLLCICGLGTLAGYAQDIHLSQFYEAPLLQNPALAGIFTGDCRVQAVYRNQWGSVTVPYQTGALSGEARFPVKNSSDFITIALQFTYDEAGTSNLHASEIMPCVNYHKSLSEDHNLYLSLGVMGGWVDRQLDPSKLTFDNQYNPNYGFDPNNPSGENMSVYGYHYLDGAVGMSLSTSLGENTHMFIGSSYYHLNKPKVSFYNNSEVLLQPKWQYHAGISSTVGDQYYLIGQFNQLVQGTYSETMIGGLAGVALLKQGLQSNMALYLGGFLRWKDALIPVVKLDMGNYNLGLSYDINISKLATASHTVGGFEISLSWKGFFTNQNSSLNKVKCPRF</sequence>
<reference evidence="3" key="1">
    <citation type="submission" date="2016-10" db="EMBL/GenBank/DDBJ databases">
        <authorList>
            <person name="Varghese N."/>
            <person name="Submissions S."/>
        </authorList>
    </citation>
    <scope>NUCLEOTIDE SEQUENCE [LARGE SCALE GENOMIC DNA]</scope>
    <source>
        <strain evidence="3">DSM 14807</strain>
    </source>
</reference>
<feature type="chain" id="PRO_5011757379" evidence="1">
    <location>
        <begin position="25"/>
        <end position="344"/>
    </location>
</feature>
<proteinExistence type="predicted"/>
<dbReference type="InterPro" id="IPR019861">
    <property type="entry name" value="PorP/SprF_Bacteroidetes"/>
</dbReference>
<protein>
    <submittedName>
        <fullName evidence="2">Type IX secretion system membrane protein, PorP/SprF family</fullName>
    </submittedName>
</protein>